<name>A0A6I2L767_9BURK</name>
<protein>
    <recommendedName>
        <fullName evidence="4">Lipase modulator</fullName>
    </recommendedName>
</protein>
<accession>A0A6I2L767</accession>
<dbReference type="RefSeq" id="WP_154382292.1">
    <property type="nucleotide sequence ID" value="NZ_WKJK01000018.1"/>
</dbReference>
<evidence type="ECO:0000256" key="1">
    <source>
        <dbReference type="SAM" id="SignalP"/>
    </source>
</evidence>
<proteinExistence type="predicted"/>
<keyword evidence="1" id="KW-0732">Signal</keyword>
<gene>
    <name evidence="2" type="ORF">GJ699_27130</name>
</gene>
<dbReference type="SUPFAM" id="SSF158855">
    <property type="entry name" value="Lipase chaperone-like"/>
    <property type="match status" value="1"/>
</dbReference>
<sequence length="228" mass="24829">MKQGYALTGVVAALLAALTLFVSQLTAEPSPAQASASPTSATPSAAAVRFFRELGNSDPGPQLELALTDTQQLIADGALRAVMDYFLLERSDDGRLQALRDYLLKRLPPAAAQDALQLADHYSAYLAQHDALLVAQNFVGAPDPVRLASWQQQRRQLRVRLLGERITEEWFGTEDTYLTQALTEAAHPSDTPVADEDEARHRAHMQQVLRDAVSNAAPVRYPAAPMAN</sequence>
<comment type="caution">
    <text evidence="2">The sequence shown here is derived from an EMBL/GenBank/DDBJ whole genome shotgun (WGS) entry which is preliminary data.</text>
</comment>
<evidence type="ECO:0000313" key="2">
    <source>
        <dbReference type="EMBL" id="MRW93673.1"/>
    </source>
</evidence>
<evidence type="ECO:0000313" key="3">
    <source>
        <dbReference type="Proteomes" id="UP000433309"/>
    </source>
</evidence>
<dbReference type="Proteomes" id="UP000433309">
    <property type="component" value="Unassembled WGS sequence"/>
</dbReference>
<dbReference type="EMBL" id="WKJK01000018">
    <property type="protein sequence ID" value="MRW93673.1"/>
    <property type="molecule type" value="Genomic_DNA"/>
</dbReference>
<organism evidence="2 3">
    <name type="scientific">Duganella guangzhouensis</name>
    <dbReference type="NCBI Taxonomy" id="2666084"/>
    <lineage>
        <taxon>Bacteria</taxon>
        <taxon>Pseudomonadati</taxon>
        <taxon>Pseudomonadota</taxon>
        <taxon>Betaproteobacteria</taxon>
        <taxon>Burkholderiales</taxon>
        <taxon>Oxalobacteraceae</taxon>
        <taxon>Telluria group</taxon>
        <taxon>Duganella</taxon>
    </lineage>
</organism>
<feature type="signal peptide" evidence="1">
    <location>
        <begin position="1"/>
        <end position="27"/>
    </location>
</feature>
<reference evidence="2 3" key="1">
    <citation type="submission" date="2019-11" db="EMBL/GenBank/DDBJ databases">
        <title>Novel species isolated from a subtropical stream in China.</title>
        <authorList>
            <person name="Lu H."/>
        </authorList>
    </citation>
    <scope>NUCLEOTIDE SEQUENCE [LARGE SCALE GENOMIC DNA]</scope>
    <source>
        <strain evidence="2 3">FT80W</strain>
    </source>
</reference>
<evidence type="ECO:0008006" key="4">
    <source>
        <dbReference type="Google" id="ProtNLM"/>
    </source>
</evidence>
<keyword evidence="3" id="KW-1185">Reference proteome</keyword>
<feature type="chain" id="PRO_5026014196" description="Lipase modulator" evidence="1">
    <location>
        <begin position="28"/>
        <end position="228"/>
    </location>
</feature>
<dbReference type="AlphaFoldDB" id="A0A6I2L767"/>